<dbReference type="InterPro" id="IPR032466">
    <property type="entry name" value="Metal_Hydrolase"/>
</dbReference>
<dbReference type="InterPro" id="IPR006680">
    <property type="entry name" value="Amidohydro-rel"/>
</dbReference>
<dbReference type="SUPFAM" id="SSF51556">
    <property type="entry name" value="Metallo-dependent hydrolases"/>
    <property type="match status" value="1"/>
</dbReference>
<evidence type="ECO:0000259" key="2">
    <source>
        <dbReference type="Pfam" id="PF04909"/>
    </source>
</evidence>
<reference evidence="3 4" key="1">
    <citation type="submission" date="2020-01" db="EMBL/GenBank/DDBJ databases">
        <title>Microvirga sp. nov., an arsenate reduction bacterium isolated from Tibet hotspring sediments.</title>
        <authorList>
            <person name="Yuan C.-G."/>
        </authorList>
    </citation>
    <scope>NUCLEOTIDE SEQUENCE [LARGE SCALE GENOMIC DNA]</scope>
    <source>
        <strain evidence="3 4">SYSU G3D203</strain>
    </source>
</reference>
<dbReference type="RefSeq" id="WP_161726783.1">
    <property type="nucleotide sequence ID" value="NZ_JAAAXI010000045.1"/>
</dbReference>
<evidence type="ECO:0000313" key="4">
    <source>
        <dbReference type="Proteomes" id="UP000818323"/>
    </source>
</evidence>
<evidence type="ECO:0000313" key="3">
    <source>
        <dbReference type="EMBL" id="NBJ27282.1"/>
    </source>
</evidence>
<dbReference type="EMBL" id="JAAAXJ010000035">
    <property type="protein sequence ID" value="NBJ27282.1"/>
    <property type="molecule type" value="Genomic_DNA"/>
</dbReference>
<dbReference type="Proteomes" id="UP000818323">
    <property type="component" value="Unassembled WGS sequence"/>
</dbReference>
<comment type="similarity">
    <text evidence="1">Belongs to the metallo-dependent hydrolases superfamily.</text>
</comment>
<dbReference type="PANTHER" id="PTHR43569">
    <property type="entry name" value="AMIDOHYDROLASE"/>
    <property type="match status" value="1"/>
</dbReference>
<dbReference type="Gene3D" id="3.20.20.140">
    <property type="entry name" value="Metal-dependent hydrolases"/>
    <property type="match status" value="1"/>
</dbReference>
<feature type="domain" description="Amidohydrolase-related" evidence="2">
    <location>
        <begin position="7"/>
        <end position="277"/>
    </location>
</feature>
<dbReference type="InterPro" id="IPR052350">
    <property type="entry name" value="Metallo-dep_Lactonases"/>
</dbReference>
<accession>A0ABW9Z3L6</accession>
<organism evidence="3 4">
    <name type="scientific">Microvirga arsenatis</name>
    <dbReference type="NCBI Taxonomy" id="2692265"/>
    <lineage>
        <taxon>Bacteria</taxon>
        <taxon>Pseudomonadati</taxon>
        <taxon>Pseudomonadota</taxon>
        <taxon>Alphaproteobacteria</taxon>
        <taxon>Hyphomicrobiales</taxon>
        <taxon>Methylobacteriaceae</taxon>
        <taxon>Microvirga</taxon>
    </lineage>
</organism>
<gene>
    <name evidence="3" type="ORF">GR303_23495</name>
</gene>
<dbReference type="Pfam" id="PF04909">
    <property type="entry name" value="Amidohydro_2"/>
    <property type="match status" value="1"/>
</dbReference>
<sequence>MSHPPRIDSHMHVWQLSRGDYGWLTPDLSAIYRDFTIEDARACWTQAGIDYAILVQAAPTLEETRYLLSVAESEPQVKGVVGWIDMLALDAVSHLERLASNKLLRGIRPMLQDIPDDGWMLKAELTPVYRALVELRLCFDALVLPRHLANLSRLIDRHPDLKIVVDHGAKPPIGERLDLWHKDLARLASIPHVHCKFSGLVTECRGKTSAEALEPVAQALLALFGPERLMFGSDWPVCTLRSSYVQWWQWAQELTAHLPANQRNALFGGTAHRFYGLS</sequence>
<evidence type="ECO:0000256" key="1">
    <source>
        <dbReference type="ARBA" id="ARBA00038310"/>
    </source>
</evidence>
<proteinExistence type="inferred from homology"/>
<keyword evidence="4" id="KW-1185">Reference proteome</keyword>
<comment type="caution">
    <text evidence="3">The sequence shown here is derived from an EMBL/GenBank/DDBJ whole genome shotgun (WGS) entry which is preliminary data.</text>
</comment>
<name>A0ABW9Z3L6_9HYPH</name>
<dbReference type="PANTHER" id="PTHR43569:SF2">
    <property type="entry name" value="AMIDOHYDROLASE-RELATED DOMAIN-CONTAINING PROTEIN"/>
    <property type="match status" value="1"/>
</dbReference>
<protein>
    <submittedName>
        <fullName evidence="3">Amidohydrolase family protein</fullName>
    </submittedName>
</protein>